<feature type="binding site" evidence="5">
    <location>
        <position position="219"/>
    </location>
    <ligand>
        <name>isopentenyl diphosphate</name>
        <dbReference type="ChEBI" id="CHEBI:128769"/>
    </ligand>
</feature>
<dbReference type="NCBIfam" id="NF002187">
    <property type="entry name" value="PRK01045.1-1"/>
    <property type="match status" value="1"/>
</dbReference>
<dbReference type="GO" id="GO:0046872">
    <property type="term" value="F:metal ion binding"/>
    <property type="evidence" value="ECO:0007669"/>
    <property type="project" value="UniProtKB-KW"/>
</dbReference>
<feature type="binding site" evidence="5">
    <location>
        <position position="161"/>
    </location>
    <ligand>
        <name>(2E)-4-hydroxy-3-methylbut-2-enyl diphosphate</name>
        <dbReference type="ChEBI" id="CHEBI:128753"/>
    </ligand>
</feature>
<feature type="binding site" evidence="5">
    <location>
        <position position="189"/>
    </location>
    <ligand>
        <name>[4Fe-4S] cluster</name>
        <dbReference type="ChEBI" id="CHEBI:49883"/>
    </ligand>
</feature>
<name>A0A6I2UIK7_9FIRM</name>
<keyword evidence="2 5" id="KW-0479">Metal-binding</keyword>
<feature type="binding site" evidence="5">
    <location>
        <position position="219"/>
    </location>
    <ligand>
        <name>(2E)-4-hydroxy-3-methylbut-2-enyl diphosphate</name>
        <dbReference type="ChEBI" id="CHEBI:128753"/>
    </ligand>
</feature>
<comment type="function">
    <text evidence="5">Catalyzes the conversion of 1-hydroxy-2-methyl-2-(E)-butenyl 4-diphosphate (HMBPP) into a mixture of isopentenyl diphosphate (IPP) and dimethylallyl diphosphate (DMAPP). Acts in the terminal step of the DOXP/MEP pathway for isoprenoid precursor biosynthesis.</text>
</comment>
<feature type="binding site" evidence="5">
    <location>
        <position position="217"/>
    </location>
    <ligand>
        <name>isopentenyl diphosphate</name>
        <dbReference type="ChEBI" id="CHEBI:128769"/>
    </ligand>
</feature>
<dbReference type="GO" id="GO:0016114">
    <property type="term" value="P:terpenoid biosynthetic process"/>
    <property type="evidence" value="ECO:0007669"/>
    <property type="project" value="UniProtKB-UniRule"/>
</dbReference>
<gene>
    <name evidence="5 6" type="primary">ispH</name>
    <name evidence="6" type="ORF">FYJ84_10390</name>
</gene>
<dbReference type="PANTHER" id="PTHR30426">
    <property type="entry name" value="4-HYDROXY-3-METHYLBUT-2-ENYL DIPHOSPHATE REDUCTASE"/>
    <property type="match status" value="1"/>
</dbReference>
<dbReference type="EMBL" id="VUNR01000022">
    <property type="protein sequence ID" value="MSU09394.1"/>
    <property type="molecule type" value="Genomic_DNA"/>
</dbReference>
<dbReference type="CDD" id="cd13944">
    <property type="entry name" value="lytB_ispH"/>
    <property type="match status" value="1"/>
</dbReference>
<feature type="binding site" evidence="5">
    <location>
        <position position="260"/>
    </location>
    <ligand>
        <name>dimethylallyl diphosphate</name>
        <dbReference type="ChEBI" id="CHEBI:57623"/>
    </ligand>
</feature>
<keyword evidence="1 5" id="KW-0004">4Fe-4S</keyword>
<feature type="binding site" evidence="5">
    <location>
        <position position="73"/>
    </location>
    <ligand>
        <name>(2E)-4-hydroxy-3-methylbut-2-enyl diphosphate</name>
        <dbReference type="ChEBI" id="CHEBI:128753"/>
    </ligand>
</feature>
<dbReference type="GO" id="GO:0019288">
    <property type="term" value="P:isopentenyl diphosphate biosynthetic process, methylerythritol 4-phosphate pathway"/>
    <property type="evidence" value="ECO:0007669"/>
    <property type="project" value="UniProtKB-UniRule"/>
</dbReference>
<dbReference type="InterPro" id="IPR003451">
    <property type="entry name" value="LytB/IspH"/>
</dbReference>
<comment type="pathway">
    <text evidence="5">Isoprenoid biosynthesis; dimethylallyl diphosphate biosynthesis; dimethylallyl diphosphate from (2E)-4-hydroxy-3-methylbutenyl diphosphate: step 1/1.</text>
</comment>
<evidence type="ECO:0000256" key="2">
    <source>
        <dbReference type="ARBA" id="ARBA00022723"/>
    </source>
</evidence>
<feature type="binding site" evidence="5">
    <location>
        <position position="123"/>
    </location>
    <ligand>
        <name>isopentenyl diphosphate</name>
        <dbReference type="ChEBI" id="CHEBI:128769"/>
    </ligand>
</feature>
<feature type="binding site" evidence="5">
    <location>
        <position position="260"/>
    </location>
    <ligand>
        <name>(2E)-4-hydroxy-3-methylbut-2-enyl diphosphate</name>
        <dbReference type="ChEBI" id="CHEBI:128753"/>
    </ligand>
</feature>
<dbReference type="HAMAP" id="MF_00191">
    <property type="entry name" value="IspH"/>
    <property type="match status" value="1"/>
</dbReference>
<keyword evidence="7" id="KW-1185">Reference proteome</keyword>
<dbReference type="Gene3D" id="3.40.1010.20">
    <property type="entry name" value="4-hydroxy-3-methylbut-2-enyl diphosphate reductase, catalytic domain"/>
    <property type="match status" value="2"/>
</dbReference>
<dbReference type="UniPathway" id="UPA00059">
    <property type="reaction ID" value="UER00105"/>
</dbReference>
<protein>
    <recommendedName>
        <fullName evidence="5">4-hydroxy-3-methylbut-2-enyl diphosphate reductase</fullName>
        <shortName evidence="5">HMBPP reductase</shortName>
        <ecNumber evidence="5">1.17.7.4</ecNumber>
    </recommendedName>
</protein>
<evidence type="ECO:0000256" key="3">
    <source>
        <dbReference type="ARBA" id="ARBA00023004"/>
    </source>
</evidence>
<accession>A0A6I2UIK7</accession>
<feature type="binding site" evidence="5">
    <location>
        <position position="13"/>
    </location>
    <ligand>
        <name>[4Fe-4S] cluster</name>
        <dbReference type="ChEBI" id="CHEBI:49883"/>
    </ligand>
</feature>
<dbReference type="Gene3D" id="3.40.50.11270">
    <property type="match status" value="1"/>
</dbReference>
<evidence type="ECO:0000313" key="6">
    <source>
        <dbReference type="EMBL" id="MSU09394.1"/>
    </source>
</evidence>
<dbReference type="RefSeq" id="WP_154407562.1">
    <property type="nucleotide sequence ID" value="NZ_VUNR01000022.1"/>
</dbReference>
<comment type="catalytic activity">
    <reaction evidence="5">
        <text>dimethylallyl diphosphate + 2 oxidized [2Fe-2S]-[ferredoxin] + H2O = (2E)-4-hydroxy-3-methylbut-2-enyl diphosphate + 2 reduced [2Fe-2S]-[ferredoxin] + 2 H(+)</text>
        <dbReference type="Rhea" id="RHEA:24825"/>
        <dbReference type="Rhea" id="RHEA-COMP:10000"/>
        <dbReference type="Rhea" id="RHEA-COMP:10001"/>
        <dbReference type="ChEBI" id="CHEBI:15377"/>
        <dbReference type="ChEBI" id="CHEBI:15378"/>
        <dbReference type="ChEBI" id="CHEBI:33737"/>
        <dbReference type="ChEBI" id="CHEBI:33738"/>
        <dbReference type="ChEBI" id="CHEBI:57623"/>
        <dbReference type="ChEBI" id="CHEBI:128753"/>
        <dbReference type="EC" id="1.17.7.4"/>
    </reaction>
</comment>
<organism evidence="6 7">
    <name type="scientific">Anaerovibrio slackiae</name>
    <dbReference type="NCBI Taxonomy" id="2652309"/>
    <lineage>
        <taxon>Bacteria</taxon>
        <taxon>Bacillati</taxon>
        <taxon>Bacillota</taxon>
        <taxon>Negativicutes</taxon>
        <taxon>Selenomonadales</taxon>
        <taxon>Selenomonadaceae</taxon>
        <taxon>Anaerovibrio</taxon>
    </lineage>
</organism>
<feature type="binding site" evidence="5">
    <location>
        <position position="123"/>
    </location>
    <ligand>
        <name>(2E)-4-hydroxy-3-methylbut-2-enyl diphosphate</name>
        <dbReference type="ChEBI" id="CHEBI:128753"/>
    </ligand>
</feature>
<dbReference type="UniPathway" id="UPA00056">
    <property type="reaction ID" value="UER00097"/>
</dbReference>
<feature type="binding site" evidence="5">
    <location>
        <position position="217"/>
    </location>
    <ligand>
        <name>(2E)-4-hydroxy-3-methylbut-2-enyl diphosphate</name>
        <dbReference type="ChEBI" id="CHEBI:128753"/>
    </ligand>
</feature>
<proteinExistence type="inferred from homology"/>
<feature type="binding site" evidence="5">
    <location>
        <position position="41"/>
    </location>
    <ligand>
        <name>isopentenyl diphosphate</name>
        <dbReference type="ChEBI" id="CHEBI:128769"/>
    </ligand>
</feature>
<keyword evidence="4 5" id="KW-0411">Iron-sulfur</keyword>
<feature type="active site" description="Proton donor" evidence="5">
    <location>
        <position position="125"/>
    </location>
</feature>
<dbReference type="Pfam" id="PF02401">
    <property type="entry name" value="LYTB"/>
    <property type="match status" value="1"/>
</dbReference>
<comment type="caution">
    <text evidence="6">The sequence shown here is derived from an EMBL/GenBank/DDBJ whole genome shotgun (WGS) entry which is preliminary data.</text>
</comment>
<feature type="binding site" evidence="5">
    <location>
        <position position="73"/>
    </location>
    <ligand>
        <name>isopentenyl diphosphate</name>
        <dbReference type="ChEBI" id="CHEBI:128769"/>
    </ligand>
</feature>
<comment type="catalytic activity">
    <reaction evidence="5">
        <text>isopentenyl diphosphate + 2 oxidized [2Fe-2S]-[ferredoxin] + H2O = (2E)-4-hydroxy-3-methylbut-2-enyl diphosphate + 2 reduced [2Fe-2S]-[ferredoxin] + 2 H(+)</text>
        <dbReference type="Rhea" id="RHEA:24488"/>
        <dbReference type="Rhea" id="RHEA-COMP:10000"/>
        <dbReference type="Rhea" id="RHEA-COMP:10001"/>
        <dbReference type="ChEBI" id="CHEBI:15377"/>
        <dbReference type="ChEBI" id="CHEBI:15378"/>
        <dbReference type="ChEBI" id="CHEBI:33737"/>
        <dbReference type="ChEBI" id="CHEBI:33738"/>
        <dbReference type="ChEBI" id="CHEBI:128753"/>
        <dbReference type="ChEBI" id="CHEBI:128769"/>
        <dbReference type="EC" id="1.17.7.4"/>
    </reaction>
</comment>
<keyword evidence="5" id="KW-0414">Isoprene biosynthesis</keyword>
<comment type="caution">
    <text evidence="5">Lacks conserved residue(s) required for the propagation of feature annotation.</text>
</comment>
<keyword evidence="5 6" id="KW-0560">Oxidoreductase</keyword>
<dbReference type="GeneID" id="96779335"/>
<keyword evidence="3 5" id="KW-0408">Iron</keyword>
<dbReference type="GO" id="GO:0051539">
    <property type="term" value="F:4 iron, 4 sulfur cluster binding"/>
    <property type="evidence" value="ECO:0007669"/>
    <property type="project" value="UniProtKB-UniRule"/>
</dbReference>
<sequence>MREVYLAENLGFCYGVKRAIQLAEDSVTPQSRSYTLGPIIHNPQMVARLAEEGIGKIETLDEIAQGTVIVRSHGVGPHVYEKIEAKGLNLVDATCPHVRKAQNAARQLSDDGCQVVIVGDKNHPEVRSILEWAGEGAVAVDTEEEAAGLPMYGRLGIVSQTTFSGARFKKIVSVLLDKSSDVRIIRTICTATDLRQSAAVKLAGEVELMIVVGGKNSANTTKLAQLCSEKCKTYHIETAAEVCDEWFATIKKIGITAGASTPDWIIKEVYEKCQKK</sequence>
<evidence type="ECO:0000256" key="4">
    <source>
        <dbReference type="ARBA" id="ARBA00023014"/>
    </source>
</evidence>
<comment type="pathway">
    <text evidence="5">Isoprenoid biosynthesis; isopentenyl diphosphate biosynthesis via DXP pathway; isopentenyl diphosphate from 1-deoxy-D-xylulose 5-phosphate: step 6/6.</text>
</comment>
<dbReference type="PANTHER" id="PTHR30426:SF0">
    <property type="entry name" value="4-HYDROXY-3-METHYLBUT-2-ENYL DIPHOSPHATE REDUCTASE"/>
    <property type="match status" value="1"/>
</dbReference>
<comment type="similarity">
    <text evidence="5">Belongs to the IspH family.</text>
</comment>
<comment type="cofactor">
    <cofactor evidence="5">
        <name>[4Fe-4S] cluster</name>
        <dbReference type="ChEBI" id="CHEBI:49883"/>
    </cofactor>
    <text evidence="5">Binds 1 [4Fe-4S] cluster per subunit.</text>
</comment>
<dbReference type="GO" id="GO:0050992">
    <property type="term" value="P:dimethylallyl diphosphate biosynthetic process"/>
    <property type="evidence" value="ECO:0007669"/>
    <property type="project" value="UniProtKB-UniRule"/>
</dbReference>
<feature type="binding site" evidence="5">
    <location>
        <position position="73"/>
    </location>
    <ligand>
        <name>dimethylallyl diphosphate</name>
        <dbReference type="ChEBI" id="CHEBI:57623"/>
    </ligand>
</feature>
<feature type="binding site" evidence="5">
    <location>
        <position position="41"/>
    </location>
    <ligand>
        <name>dimethylallyl diphosphate</name>
        <dbReference type="ChEBI" id="CHEBI:57623"/>
    </ligand>
</feature>
<reference evidence="6 7" key="1">
    <citation type="submission" date="2019-08" db="EMBL/GenBank/DDBJ databases">
        <title>In-depth cultivation of the pig gut microbiome towards novel bacterial diversity and tailored functional studies.</title>
        <authorList>
            <person name="Wylensek D."/>
            <person name="Hitch T.C.A."/>
            <person name="Clavel T."/>
        </authorList>
    </citation>
    <scope>NUCLEOTIDE SEQUENCE [LARGE SCALE GENOMIC DNA]</scope>
    <source>
        <strain evidence="6 7">WCA-693-APC-5D-A</strain>
    </source>
</reference>
<feature type="binding site" evidence="5">
    <location>
        <position position="95"/>
    </location>
    <ligand>
        <name>[4Fe-4S] cluster</name>
        <dbReference type="ChEBI" id="CHEBI:49883"/>
    </ligand>
</feature>
<feature type="binding site" evidence="5">
    <location>
        <position position="217"/>
    </location>
    <ligand>
        <name>dimethylallyl diphosphate</name>
        <dbReference type="ChEBI" id="CHEBI:57623"/>
    </ligand>
</feature>
<evidence type="ECO:0000256" key="1">
    <source>
        <dbReference type="ARBA" id="ARBA00022485"/>
    </source>
</evidence>
<evidence type="ECO:0000256" key="5">
    <source>
        <dbReference type="HAMAP-Rule" id="MF_00191"/>
    </source>
</evidence>
<dbReference type="Proteomes" id="UP000433181">
    <property type="component" value="Unassembled WGS sequence"/>
</dbReference>
<feature type="binding site" evidence="5">
    <location>
        <position position="41"/>
    </location>
    <ligand>
        <name>(2E)-4-hydroxy-3-methylbut-2-enyl diphosphate</name>
        <dbReference type="ChEBI" id="CHEBI:128753"/>
    </ligand>
</feature>
<dbReference type="GO" id="GO:0051745">
    <property type="term" value="F:4-hydroxy-3-methylbut-2-enyl diphosphate reductase activity"/>
    <property type="evidence" value="ECO:0007669"/>
    <property type="project" value="UniProtKB-UniRule"/>
</dbReference>
<feature type="binding site" evidence="5">
    <location>
        <position position="260"/>
    </location>
    <ligand>
        <name>isopentenyl diphosphate</name>
        <dbReference type="ChEBI" id="CHEBI:128769"/>
    </ligand>
</feature>
<feature type="binding site" evidence="5">
    <location>
        <position position="123"/>
    </location>
    <ligand>
        <name>dimethylallyl diphosphate</name>
        <dbReference type="ChEBI" id="CHEBI:57623"/>
    </ligand>
</feature>
<feature type="binding site" evidence="5">
    <location>
        <position position="219"/>
    </location>
    <ligand>
        <name>dimethylallyl diphosphate</name>
        <dbReference type="ChEBI" id="CHEBI:57623"/>
    </ligand>
</feature>
<dbReference type="EC" id="1.17.7.4" evidence="5"/>
<dbReference type="NCBIfam" id="TIGR00216">
    <property type="entry name" value="ispH_lytB"/>
    <property type="match status" value="1"/>
</dbReference>
<dbReference type="AlphaFoldDB" id="A0A6I2UIK7"/>
<evidence type="ECO:0000313" key="7">
    <source>
        <dbReference type="Proteomes" id="UP000433181"/>
    </source>
</evidence>